<protein>
    <submittedName>
        <fullName evidence="1">Uncharacterized protein</fullName>
    </submittedName>
</protein>
<dbReference type="AlphaFoldDB" id="A0A392TRG5"/>
<feature type="non-terminal residue" evidence="1">
    <location>
        <position position="1"/>
    </location>
</feature>
<accession>A0A392TRG5</accession>
<organism evidence="1 2">
    <name type="scientific">Trifolium medium</name>
    <dbReference type="NCBI Taxonomy" id="97028"/>
    <lineage>
        <taxon>Eukaryota</taxon>
        <taxon>Viridiplantae</taxon>
        <taxon>Streptophyta</taxon>
        <taxon>Embryophyta</taxon>
        <taxon>Tracheophyta</taxon>
        <taxon>Spermatophyta</taxon>
        <taxon>Magnoliopsida</taxon>
        <taxon>eudicotyledons</taxon>
        <taxon>Gunneridae</taxon>
        <taxon>Pentapetalae</taxon>
        <taxon>rosids</taxon>
        <taxon>fabids</taxon>
        <taxon>Fabales</taxon>
        <taxon>Fabaceae</taxon>
        <taxon>Papilionoideae</taxon>
        <taxon>50 kb inversion clade</taxon>
        <taxon>NPAAA clade</taxon>
        <taxon>Hologalegina</taxon>
        <taxon>IRL clade</taxon>
        <taxon>Trifolieae</taxon>
        <taxon>Trifolium</taxon>
    </lineage>
</organism>
<dbReference type="Proteomes" id="UP000265520">
    <property type="component" value="Unassembled WGS sequence"/>
</dbReference>
<keyword evidence="2" id="KW-1185">Reference proteome</keyword>
<name>A0A392TRG5_9FABA</name>
<proteinExistence type="predicted"/>
<evidence type="ECO:0000313" key="1">
    <source>
        <dbReference type="EMBL" id="MCI63037.1"/>
    </source>
</evidence>
<evidence type="ECO:0000313" key="2">
    <source>
        <dbReference type="Proteomes" id="UP000265520"/>
    </source>
</evidence>
<comment type="caution">
    <text evidence="1">The sequence shown here is derived from an EMBL/GenBank/DDBJ whole genome shotgun (WGS) entry which is preliminary data.</text>
</comment>
<dbReference type="EMBL" id="LXQA010629767">
    <property type="protein sequence ID" value="MCI63037.1"/>
    <property type="molecule type" value="Genomic_DNA"/>
</dbReference>
<sequence>GIASLSERVASPRYFSPVTLRLSDFGRQLLAERGLARA</sequence>
<reference evidence="1 2" key="1">
    <citation type="journal article" date="2018" name="Front. Plant Sci.">
        <title>Red Clover (Trifolium pratense) and Zigzag Clover (T. medium) - A Picture of Genomic Similarities and Differences.</title>
        <authorList>
            <person name="Dluhosova J."/>
            <person name="Istvanek J."/>
            <person name="Nedelnik J."/>
            <person name="Repkova J."/>
        </authorList>
    </citation>
    <scope>NUCLEOTIDE SEQUENCE [LARGE SCALE GENOMIC DNA]</scope>
    <source>
        <strain evidence="2">cv. 10/8</strain>
        <tissue evidence="1">Leaf</tissue>
    </source>
</reference>